<dbReference type="Gene3D" id="3.40.50.1820">
    <property type="entry name" value="alpha/beta hydrolase"/>
    <property type="match status" value="1"/>
</dbReference>
<name>A0A194XCZ3_MOLSC</name>
<protein>
    <submittedName>
        <fullName evidence="2">Alpha/beta-hydrolase</fullName>
    </submittedName>
</protein>
<dbReference type="OrthoDB" id="17560at2759"/>
<dbReference type="GeneID" id="28824518"/>
<accession>A0A194XCZ3</accession>
<keyword evidence="3" id="KW-1185">Reference proteome</keyword>
<dbReference type="KEGG" id="psco:LY89DRAFT_683989"/>
<dbReference type="PANTHER" id="PTHR17630:SF105">
    <property type="entry name" value="DIENELACTONE HYDROLASE FAMILY PROTEIN (AFU_ORTHOLOGUE AFUA_4G08790)"/>
    <property type="match status" value="1"/>
</dbReference>
<evidence type="ECO:0000313" key="2">
    <source>
        <dbReference type="EMBL" id="KUJ18045.1"/>
    </source>
</evidence>
<organism evidence="2 3">
    <name type="scientific">Mollisia scopiformis</name>
    <name type="common">Conifer needle endophyte fungus</name>
    <name type="synonym">Phialocephala scopiformis</name>
    <dbReference type="NCBI Taxonomy" id="149040"/>
    <lineage>
        <taxon>Eukaryota</taxon>
        <taxon>Fungi</taxon>
        <taxon>Dikarya</taxon>
        <taxon>Ascomycota</taxon>
        <taxon>Pezizomycotina</taxon>
        <taxon>Leotiomycetes</taxon>
        <taxon>Helotiales</taxon>
        <taxon>Mollisiaceae</taxon>
        <taxon>Mollisia</taxon>
    </lineage>
</organism>
<dbReference type="AlphaFoldDB" id="A0A194XCZ3"/>
<feature type="domain" description="Dienelactone hydrolase" evidence="1">
    <location>
        <begin position="29"/>
        <end position="289"/>
    </location>
</feature>
<dbReference type="InterPro" id="IPR029058">
    <property type="entry name" value="AB_hydrolase_fold"/>
</dbReference>
<gene>
    <name evidence="2" type="ORF">LY89DRAFT_683989</name>
</gene>
<dbReference type="Proteomes" id="UP000070700">
    <property type="component" value="Unassembled WGS sequence"/>
</dbReference>
<evidence type="ECO:0000313" key="3">
    <source>
        <dbReference type="Proteomes" id="UP000070700"/>
    </source>
</evidence>
<dbReference type="RefSeq" id="XP_018072400.1">
    <property type="nucleotide sequence ID" value="XM_018214792.1"/>
</dbReference>
<proteinExistence type="predicted"/>
<dbReference type="GO" id="GO:0016787">
    <property type="term" value="F:hydrolase activity"/>
    <property type="evidence" value="ECO:0007669"/>
    <property type="project" value="UniProtKB-KW"/>
</dbReference>
<keyword evidence="2" id="KW-0378">Hydrolase</keyword>
<dbReference type="EMBL" id="KQ947413">
    <property type="protein sequence ID" value="KUJ18045.1"/>
    <property type="molecule type" value="Genomic_DNA"/>
</dbReference>
<dbReference type="InParanoid" id="A0A194XCZ3"/>
<reference evidence="2 3" key="1">
    <citation type="submission" date="2015-10" db="EMBL/GenBank/DDBJ databases">
        <title>Full genome of DAOMC 229536 Phialocephala scopiformis, a fungal endophyte of spruce producing the potent anti-insectan compound rugulosin.</title>
        <authorList>
            <consortium name="DOE Joint Genome Institute"/>
            <person name="Walker A.K."/>
            <person name="Frasz S.L."/>
            <person name="Seifert K.A."/>
            <person name="Miller J.D."/>
            <person name="Mondo S.J."/>
            <person name="Labutti K."/>
            <person name="Lipzen A."/>
            <person name="Dockter R."/>
            <person name="Kennedy M."/>
            <person name="Grigoriev I.V."/>
            <person name="Spatafora J.W."/>
        </authorList>
    </citation>
    <scope>NUCLEOTIDE SEQUENCE [LARGE SCALE GENOMIC DNA]</scope>
    <source>
        <strain evidence="2 3">CBS 120377</strain>
    </source>
</reference>
<evidence type="ECO:0000259" key="1">
    <source>
        <dbReference type="Pfam" id="PF01738"/>
    </source>
</evidence>
<dbReference type="PANTHER" id="PTHR17630">
    <property type="entry name" value="DIENELACTONE HYDROLASE"/>
    <property type="match status" value="1"/>
</dbReference>
<dbReference type="SUPFAM" id="SSF53474">
    <property type="entry name" value="alpha/beta-Hydrolases"/>
    <property type="match status" value="1"/>
</dbReference>
<sequence length="292" mass="31788">MSCPDCFRGGVHEGDPVGSTTTIHGLPVYVSNPPEGATPKGIVVFIPDAFGWEFGNNRLLADKYAKRAGVVVYLPDFMAGSAMPLSGLDLLDKIMTPTSWLNTILYKPFYILQAMTQAIPFIFKNRLSVTKPRVSSFIQALRTSPPPFPTTNLKIGAAGFCWGGKHTMLLAQDPPSSRVSPYSSTSTSLPLSPLIDCAFTAHPSMISVPADIEQITVPTSVAVGDVDMAMGKKDILTMKEILEVKKKGDHEVVLLDGAKHGFAVRTMDDKHQWECAAKAETQAVQWFGRWFA</sequence>
<dbReference type="Pfam" id="PF01738">
    <property type="entry name" value="DLH"/>
    <property type="match status" value="1"/>
</dbReference>
<dbReference type="InterPro" id="IPR002925">
    <property type="entry name" value="Dienelactn_hydro"/>
</dbReference>